<keyword evidence="2" id="KW-1185">Reference proteome</keyword>
<evidence type="ECO:0000313" key="2">
    <source>
        <dbReference type="Proteomes" id="UP001165960"/>
    </source>
</evidence>
<evidence type="ECO:0000313" key="1">
    <source>
        <dbReference type="EMBL" id="KAJ9059609.1"/>
    </source>
</evidence>
<gene>
    <name evidence="1" type="primary">MEAF6_1</name>
    <name evidence="1" type="ORF">DSO57_1000568</name>
</gene>
<name>A0ACC2SBG5_9FUNG</name>
<protein>
    <submittedName>
        <fullName evidence="1">Chromatin modification- protein meaf6</fullName>
    </submittedName>
</protein>
<sequence>MSRELSPSKRETLISDILQDEAELQKLLAKKDDLVNTLKELDAKIYRLETNYLDDTRLTGNVVKGFDQYMVEPSATTNNPNQHGLKRPMPIEPSERIFSNSSARPFDGIDRKHERMSNALYDRSTPTRIRDLSMRDKERSSNSHNKFSRNRANPERSSPVVIRLPNPRISQQETANSETLTPPRIRITLRTSPQRSHQYSRDANEDELDV</sequence>
<accession>A0ACC2SBG5</accession>
<proteinExistence type="predicted"/>
<dbReference type="EMBL" id="QTSX02005681">
    <property type="protein sequence ID" value="KAJ9059609.1"/>
    <property type="molecule type" value="Genomic_DNA"/>
</dbReference>
<organism evidence="1 2">
    <name type="scientific">Entomophthora muscae</name>
    <dbReference type="NCBI Taxonomy" id="34485"/>
    <lineage>
        <taxon>Eukaryota</taxon>
        <taxon>Fungi</taxon>
        <taxon>Fungi incertae sedis</taxon>
        <taxon>Zoopagomycota</taxon>
        <taxon>Entomophthoromycotina</taxon>
        <taxon>Entomophthoromycetes</taxon>
        <taxon>Entomophthorales</taxon>
        <taxon>Entomophthoraceae</taxon>
        <taxon>Entomophthora</taxon>
    </lineage>
</organism>
<reference evidence="1" key="1">
    <citation type="submission" date="2022-04" db="EMBL/GenBank/DDBJ databases">
        <title>Genome of the entomopathogenic fungus Entomophthora muscae.</title>
        <authorList>
            <person name="Elya C."/>
            <person name="Lovett B.R."/>
            <person name="Lee E."/>
            <person name="Macias A.M."/>
            <person name="Hajek A.E."/>
            <person name="De Bivort B.L."/>
            <person name="Kasson M.T."/>
            <person name="De Fine Licht H.H."/>
            <person name="Stajich J.E."/>
        </authorList>
    </citation>
    <scope>NUCLEOTIDE SEQUENCE</scope>
    <source>
        <strain evidence="1">Berkeley</strain>
    </source>
</reference>
<dbReference type="Proteomes" id="UP001165960">
    <property type="component" value="Unassembled WGS sequence"/>
</dbReference>
<comment type="caution">
    <text evidence="1">The sequence shown here is derived from an EMBL/GenBank/DDBJ whole genome shotgun (WGS) entry which is preliminary data.</text>
</comment>